<dbReference type="Ensembl" id="ENSMCST00000017967.1">
    <property type="protein sequence ID" value="ENSMCSP00000017526.1"/>
    <property type="gene ID" value="ENSMCSG00000012319.1"/>
</dbReference>
<dbReference type="GO" id="GO:0003676">
    <property type="term" value="F:nucleic acid binding"/>
    <property type="evidence" value="ECO:0007669"/>
    <property type="project" value="InterPro"/>
</dbReference>
<dbReference type="Gene3D" id="4.10.60.10">
    <property type="entry name" value="Zinc finger, CCHC-type"/>
    <property type="match status" value="1"/>
</dbReference>
<feature type="region of interest" description="Disordered" evidence="2">
    <location>
        <begin position="215"/>
        <end position="251"/>
    </location>
</feature>
<feature type="domain" description="CCHC-type" evidence="3">
    <location>
        <begin position="198"/>
        <end position="213"/>
    </location>
</feature>
<dbReference type="SUPFAM" id="SSF57756">
    <property type="entry name" value="Retrovirus zinc finger-like domains"/>
    <property type="match status" value="1"/>
</dbReference>
<keyword evidence="1" id="KW-0479">Metal-binding</keyword>
<evidence type="ECO:0000313" key="5">
    <source>
        <dbReference type="Proteomes" id="UP000694560"/>
    </source>
</evidence>
<sequence length="251" mass="27993">MPRMPRYPLPHESISPAAAMRSPCIQLLRKLCYQHILPLRSKLQARWDPIVLEQCQQIGMAALVKTMEMASPKPRYVRIVQGTKEPFLPFVEKIAAAIERQVEDDNLRQLLVKQLARDNANEDCRKVIDSLPGDPSVSNMVHACVKIGTIDHKMSALAAVLRPQKKCFECGQTGHKRSECTKAQSQQRQGATKRADLCKRCGKPGHHAKNCRSKYHANGRLIGNSGNGKKRAKGKSTQTQALPLSMPLMQA</sequence>
<dbReference type="InterPro" id="IPR045345">
    <property type="entry name" value="Gag_p24_C"/>
</dbReference>
<dbReference type="AlphaFoldDB" id="A0A8C5X7Z7"/>
<dbReference type="OrthoDB" id="6782564at2759"/>
<reference evidence="4" key="1">
    <citation type="submission" date="2025-08" db="UniProtKB">
        <authorList>
            <consortium name="Ensembl"/>
        </authorList>
    </citation>
    <scope>IDENTIFICATION</scope>
</reference>
<dbReference type="Proteomes" id="UP000694560">
    <property type="component" value="Unplaced"/>
</dbReference>
<accession>A0A8C5X7Z7</accession>
<dbReference type="Pfam" id="PF19317">
    <property type="entry name" value="Gag_p24_C"/>
    <property type="match status" value="1"/>
</dbReference>
<evidence type="ECO:0000313" key="4">
    <source>
        <dbReference type="Ensembl" id="ENSMCSP00000017526.1"/>
    </source>
</evidence>
<dbReference type="Gene3D" id="1.10.1200.30">
    <property type="match status" value="1"/>
</dbReference>
<dbReference type="PANTHER" id="PTHR40389:SF3">
    <property type="entry name" value="IGE-BINDING PROTEIN"/>
    <property type="match status" value="1"/>
</dbReference>
<dbReference type="InterPro" id="IPR036875">
    <property type="entry name" value="Znf_CCHC_sf"/>
</dbReference>
<dbReference type="GO" id="GO:0008270">
    <property type="term" value="F:zinc ion binding"/>
    <property type="evidence" value="ECO:0007669"/>
    <property type="project" value="UniProtKB-KW"/>
</dbReference>
<proteinExistence type="predicted"/>
<dbReference type="InterPro" id="IPR050195">
    <property type="entry name" value="Primate_lentivir_Gag_pol-like"/>
</dbReference>
<dbReference type="InterPro" id="IPR008916">
    <property type="entry name" value="Retrov_capsid_C"/>
</dbReference>
<evidence type="ECO:0000259" key="3">
    <source>
        <dbReference type="PROSITE" id="PS50158"/>
    </source>
</evidence>
<dbReference type="Pfam" id="PF00098">
    <property type="entry name" value="zf-CCHC"/>
    <property type="match status" value="2"/>
</dbReference>
<evidence type="ECO:0000256" key="1">
    <source>
        <dbReference type="PROSITE-ProRule" id="PRU00047"/>
    </source>
</evidence>
<keyword evidence="1" id="KW-0862">Zinc</keyword>
<organism evidence="4 5">
    <name type="scientific">Malurus cyaneus samueli</name>
    <dbReference type="NCBI Taxonomy" id="2593467"/>
    <lineage>
        <taxon>Eukaryota</taxon>
        <taxon>Metazoa</taxon>
        <taxon>Chordata</taxon>
        <taxon>Craniata</taxon>
        <taxon>Vertebrata</taxon>
        <taxon>Euteleostomi</taxon>
        <taxon>Archelosauria</taxon>
        <taxon>Archosauria</taxon>
        <taxon>Dinosauria</taxon>
        <taxon>Saurischia</taxon>
        <taxon>Theropoda</taxon>
        <taxon>Coelurosauria</taxon>
        <taxon>Aves</taxon>
        <taxon>Neognathae</taxon>
        <taxon>Neoaves</taxon>
        <taxon>Telluraves</taxon>
        <taxon>Australaves</taxon>
        <taxon>Passeriformes</taxon>
        <taxon>Meliphagoidea</taxon>
        <taxon>Maluridae</taxon>
        <taxon>Malurus</taxon>
    </lineage>
</organism>
<feature type="domain" description="CCHC-type" evidence="3">
    <location>
        <begin position="166"/>
        <end position="182"/>
    </location>
</feature>
<dbReference type="PROSITE" id="PS50158">
    <property type="entry name" value="ZF_CCHC"/>
    <property type="match status" value="2"/>
</dbReference>
<protein>
    <recommendedName>
        <fullName evidence="3">CCHC-type domain-containing protein</fullName>
    </recommendedName>
</protein>
<dbReference type="InterPro" id="IPR001878">
    <property type="entry name" value="Znf_CCHC"/>
</dbReference>
<keyword evidence="1" id="KW-0863">Zinc-finger</keyword>
<evidence type="ECO:0000256" key="2">
    <source>
        <dbReference type="SAM" id="MobiDB-lite"/>
    </source>
</evidence>
<dbReference type="PANTHER" id="PTHR40389">
    <property type="entry name" value="ENDOGENOUS RETROVIRUS GROUP K MEMBER 24 GAG POLYPROTEIN-RELATED"/>
    <property type="match status" value="1"/>
</dbReference>
<dbReference type="SUPFAM" id="SSF47353">
    <property type="entry name" value="Retrovirus capsid dimerization domain-like"/>
    <property type="match status" value="1"/>
</dbReference>
<keyword evidence="5" id="KW-1185">Reference proteome</keyword>
<reference evidence="4" key="2">
    <citation type="submission" date="2025-09" db="UniProtKB">
        <authorList>
            <consortium name="Ensembl"/>
        </authorList>
    </citation>
    <scope>IDENTIFICATION</scope>
</reference>
<dbReference type="SMART" id="SM00343">
    <property type="entry name" value="ZnF_C2HC"/>
    <property type="match status" value="2"/>
</dbReference>
<name>A0A8C5X7Z7_9PASS</name>